<sequence length="84" mass="9168">PLNVVLKQHSGRPEEERPLDVFGEWTSPLKEGQHKPQECNGSAQPLKGDAAVPSPIRASRHHARPQSCPPRAKGSVMSGPWSLE</sequence>
<feature type="non-terminal residue" evidence="2">
    <location>
        <position position="1"/>
    </location>
</feature>
<dbReference type="Proteomes" id="UP000265520">
    <property type="component" value="Unassembled WGS sequence"/>
</dbReference>
<evidence type="ECO:0000313" key="3">
    <source>
        <dbReference type="Proteomes" id="UP000265520"/>
    </source>
</evidence>
<keyword evidence="3" id="KW-1185">Reference proteome</keyword>
<dbReference type="EMBL" id="LXQA010674056">
    <property type="protein sequence ID" value="MCI65353.1"/>
    <property type="molecule type" value="Genomic_DNA"/>
</dbReference>
<protein>
    <submittedName>
        <fullName evidence="2">Uncharacterized protein</fullName>
    </submittedName>
</protein>
<dbReference type="AlphaFoldDB" id="A0A392TW25"/>
<feature type="region of interest" description="Disordered" evidence="1">
    <location>
        <begin position="1"/>
        <end position="84"/>
    </location>
</feature>
<evidence type="ECO:0000256" key="1">
    <source>
        <dbReference type="SAM" id="MobiDB-lite"/>
    </source>
</evidence>
<accession>A0A392TW25</accession>
<organism evidence="2 3">
    <name type="scientific">Trifolium medium</name>
    <dbReference type="NCBI Taxonomy" id="97028"/>
    <lineage>
        <taxon>Eukaryota</taxon>
        <taxon>Viridiplantae</taxon>
        <taxon>Streptophyta</taxon>
        <taxon>Embryophyta</taxon>
        <taxon>Tracheophyta</taxon>
        <taxon>Spermatophyta</taxon>
        <taxon>Magnoliopsida</taxon>
        <taxon>eudicotyledons</taxon>
        <taxon>Gunneridae</taxon>
        <taxon>Pentapetalae</taxon>
        <taxon>rosids</taxon>
        <taxon>fabids</taxon>
        <taxon>Fabales</taxon>
        <taxon>Fabaceae</taxon>
        <taxon>Papilionoideae</taxon>
        <taxon>50 kb inversion clade</taxon>
        <taxon>NPAAA clade</taxon>
        <taxon>Hologalegina</taxon>
        <taxon>IRL clade</taxon>
        <taxon>Trifolieae</taxon>
        <taxon>Trifolium</taxon>
    </lineage>
</organism>
<reference evidence="2 3" key="1">
    <citation type="journal article" date="2018" name="Front. Plant Sci.">
        <title>Red Clover (Trifolium pratense) and Zigzag Clover (T. medium) - A Picture of Genomic Similarities and Differences.</title>
        <authorList>
            <person name="Dluhosova J."/>
            <person name="Istvanek J."/>
            <person name="Nedelnik J."/>
            <person name="Repkova J."/>
        </authorList>
    </citation>
    <scope>NUCLEOTIDE SEQUENCE [LARGE SCALE GENOMIC DNA]</scope>
    <source>
        <strain evidence="3">cv. 10/8</strain>
        <tissue evidence="2">Leaf</tissue>
    </source>
</reference>
<name>A0A392TW25_9FABA</name>
<evidence type="ECO:0000313" key="2">
    <source>
        <dbReference type="EMBL" id="MCI65353.1"/>
    </source>
</evidence>
<feature type="non-terminal residue" evidence="2">
    <location>
        <position position="84"/>
    </location>
</feature>
<comment type="caution">
    <text evidence="2">The sequence shown here is derived from an EMBL/GenBank/DDBJ whole genome shotgun (WGS) entry which is preliminary data.</text>
</comment>
<proteinExistence type="predicted"/>